<dbReference type="EMBL" id="ACGK02000001">
    <property type="protein sequence ID" value="EGF23132.1"/>
    <property type="molecule type" value="Genomic_DNA"/>
</dbReference>
<proteinExistence type="predicted"/>
<dbReference type="CDD" id="cd00215">
    <property type="entry name" value="PTS_IIA_lac"/>
    <property type="match status" value="1"/>
</dbReference>
<reference evidence="8 9" key="1">
    <citation type="submission" date="2011-02" db="EMBL/GenBank/DDBJ databases">
        <authorList>
            <person name="Muzny D."/>
            <person name="Qin X."/>
            <person name="Buhay C."/>
            <person name="Dugan-Rocha S."/>
            <person name="Ding Y."/>
            <person name="Chen G."/>
            <person name="Hawes A."/>
            <person name="Holder M."/>
            <person name="Jhangiani S."/>
            <person name="Johnson A."/>
            <person name="Khan Z."/>
            <person name="Li Z."/>
            <person name="Liu W."/>
            <person name="Liu X."/>
            <person name="Perez L."/>
            <person name="Shen H."/>
            <person name="Wang Q."/>
            <person name="Watt J."/>
            <person name="Xi L."/>
            <person name="Xin Y."/>
            <person name="Zhou J."/>
            <person name="Deng J."/>
            <person name="Jiang H."/>
            <person name="Liu Y."/>
            <person name="Qu J."/>
            <person name="Song X.-Z."/>
            <person name="Zhang L."/>
            <person name="Villasana D."/>
            <person name="Johnson A."/>
            <person name="Liu J."/>
            <person name="Liyanage D."/>
            <person name="Lorensuhewa L."/>
            <person name="Robinson T."/>
            <person name="Song A."/>
            <person name="Song B.-B."/>
            <person name="Dinh H."/>
            <person name="Thornton R."/>
            <person name="Coyle M."/>
            <person name="Francisco L."/>
            <person name="Jackson L."/>
            <person name="Javaid M."/>
            <person name="Korchina V."/>
            <person name="Kovar C."/>
            <person name="Mata R."/>
            <person name="Mathew T."/>
            <person name="Ngo R."/>
            <person name="Nguyen L."/>
            <person name="Nguyen N."/>
            <person name="Okwuonu G."/>
            <person name="Ongeri F."/>
            <person name="Pham C."/>
            <person name="Simmons D."/>
            <person name="Wilczek-Boney K."/>
            <person name="Hale W."/>
            <person name="Jakkamsetti A."/>
            <person name="Pham P."/>
            <person name="Ruth R."/>
            <person name="San Lucas F."/>
            <person name="Warren J."/>
            <person name="Zhang J."/>
            <person name="Zhao Z."/>
            <person name="Zhou C."/>
            <person name="Zhu D."/>
            <person name="Lee S."/>
            <person name="Bess C."/>
            <person name="Blankenburg K."/>
            <person name="Forbes L."/>
            <person name="Fu Q."/>
            <person name="Gubbala S."/>
            <person name="Hirani K."/>
            <person name="Jayaseelan J.C."/>
            <person name="Lara F."/>
            <person name="Munidasa M."/>
            <person name="Palculict T."/>
            <person name="Patil S."/>
            <person name="Pu L.-L."/>
            <person name="Saada N."/>
            <person name="Tang L."/>
            <person name="Weissenberger G."/>
            <person name="Zhu Y."/>
            <person name="Hemphill L."/>
            <person name="Shang Y."/>
            <person name="Youmans B."/>
            <person name="Ayvaz T."/>
            <person name="Ross M."/>
            <person name="Santibanez J."/>
            <person name="Aqrawi P."/>
            <person name="Gross S."/>
            <person name="Joshi V."/>
            <person name="Fowler G."/>
            <person name="Nazareth L."/>
            <person name="Reid J."/>
            <person name="Worley K."/>
            <person name="Petrosino J."/>
            <person name="Highlander S."/>
            <person name="Gibbs R."/>
        </authorList>
    </citation>
    <scope>NUCLEOTIDE SEQUENCE [LARGE SCALE GENOMIC DNA]</scope>
    <source>
        <strain evidence="8 9">DSM 15829</strain>
    </source>
</reference>
<evidence type="ECO:0000256" key="1">
    <source>
        <dbReference type="ARBA" id="ARBA00022448"/>
    </source>
</evidence>
<keyword evidence="9" id="KW-1185">Reference proteome</keyword>
<comment type="caution">
    <text evidence="8">The sequence shown here is derived from an EMBL/GenBank/DDBJ whole genome shotgun (WGS) entry which is preliminary data.</text>
</comment>
<dbReference type="GO" id="GO:0046872">
    <property type="term" value="F:metal ion binding"/>
    <property type="evidence" value="ECO:0007669"/>
    <property type="project" value="UniProtKB-KW"/>
</dbReference>
<evidence type="ECO:0000256" key="5">
    <source>
        <dbReference type="PIRSR" id="PIRSR000699-1"/>
    </source>
</evidence>
<gene>
    <name evidence="8" type="ORF">HMPREF0091_10079</name>
</gene>
<dbReference type="GO" id="GO:0009401">
    <property type="term" value="P:phosphoenolpyruvate-dependent sugar phosphotransferase system"/>
    <property type="evidence" value="ECO:0007669"/>
    <property type="project" value="UniProtKB-KW"/>
</dbReference>
<comment type="cofactor">
    <cofactor evidence="6">
        <name>Mg(2+)</name>
        <dbReference type="ChEBI" id="CHEBI:18420"/>
    </cofactor>
    <text evidence="6">Binds 1 Mg(2+) ion per trimer.</text>
</comment>
<name>F1T5I7_9ACTN</name>
<dbReference type="PIRSF" id="PIRSF000699">
    <property type="entry name" value="PTS_IILac_III"/>
    <property type="match status" value="1"/>
</dbReference>
<dbReference type="Pfam" id="PF02255">
    <property type="entry name" value="PTS_IIA"/>
    <property type="match status" value="1"/>
</dbReference>
<keyword evidence="1" id="KW-0813">Transport</keyword>
<dbReference type="GO" id="GO:0016740">
    <property type="term" value="F:transferase activity"/>
    <property type="evidence" value="ECO:0007669"/>
    <property type="project" value="UniProtKB-KW"/>
</dbReference>
<dbReference type="eggNOG" id="COG1447">
    <property type="taxonomic scope" value="Bacteria"/>
</dbReference>
<evidence type="ECO:0000256" key="6">
    <source>
        <dbReference type="PIRSR" id="PIRSR000699-2"/>
    </source>
</evidence>
<organism evidence="8 9">
    <name type="scientific">Fannyhessea vaginae DSM 15829</name>
    <dbReference type="NCBI Taxonomy" id="525256"/>
    <lineage>
        <taxon>Bacteria</taxon>
        <taxon>Bacillati</taxon>
        <taxon>Actinomycetota</taxon>
        <taxon>Coriobacteriia</taxon>
        <taxon>Coriobacteriales</taxon>
        <taxon>Atopobiaceae</taxon>
        <taxon>Fannyhessea</taxon>
    </lineage>
</organism>
<evidence type="ECO:0000313" key="8">
    <source>
        <dbReference type="EMBL" id="EGF23132.1"/>
    </source>
</evidence>
<evidence type="ECO:0000313" key="9">
    <source>
        <dbReference type="Proteomes" id="UP000005947"/>
    </source>
</evidence>
<dbReference type="InterPro" id="IPR003188">
    <property type="entry name" value="PTS_IIA_lac/cel"/>
</dbReference>
<feature type="binding site" evidence="6">
    <location>
        <position position="83"/>
    </location>
    <ligand>
        <name>Mg(2+)</name>
        <dbReference type="ChEBI" id="CHEBI:18420"/>
        <note>ligand shared between all trimeric partners</note>
    </ligand>
</feature>
<dbReference type="PANTHER" id="PTHR34382">
    <property type="entry name" value="PTS SYSTEM N,N'-DIACETYLCHITOBIOSE-SPECIFIC EIIA COMPONENT"/>
    <property type="match status" value="1"/>
</dbReference>
<evidence type="ECO:0000256" key="7">
    <source>
        <dbReference type="PROSITE-ProRule" id="PRU00418"/>
    </source>
</evidence>
<evidence type="ECO:0000256" key="3">
    <source>
        <dbReference type="ARBA" id="ARBA00022679"/>
    </source>
</evidence>
<sequence>MRLHMEENESISFGIIASSGTARSLAFEALEKAKEGNFEDAQDLIDQSEQASLEAHNIQTELLCNAAQGNPCNLDILLVHAQDHLMTSILAKELIEQMILLYKKLDKK</sequence>
<evidence type="ECO:0000256" key="4">
    <source>
        <dbReference type="ARBA" id="ARBA00022683"/>
    </source>
</evidence>
<dbReference type="SUPFAM" id="SSF46973">
    <property type="entry name" value="Enzyme IIa from lactose specific PTS, IIa-lac"/>
    <property type="match status" value="1"/>
</dbReference>
<dbReference type="InterPro" id="IPR036542">
    <property type="entry name" value="PTS_IIA_lac/cel_sf"/>
</dbReference>
<dbReference type="OrthoDB" id="350602at2"/>
<keyword evidence="4" id="KW-0598">Phosphotransferase system</keyword>
<keyword evidence="3" id="KW-0808">Transferase</keyword>
<dbReference type="Proteomes" id="UP000005947">
    <property type="component" value="Unassembled WGS sequence"/>
</dbReference>
<keyword evidence="6" id="KW-0460">Magnesium</keyword>
<feature type="modified residue" description="Phosphohistidine; by HPr" evidence="7">
    <location>
        <position position="80"/>
    </location>
</feature>
<dbReference type="AlphaFoldDB" id="F1T5I7"/>
<keyword evidence="2" id="KW-0762">Sugar transport</keyword>
<dbReference type="PROSITE" id="PS51095">
    <property type="entry name" value="PTS_EIIA_TYPE_3"/>
    <property type="match status" value="1"/>
</dbReference>
<evidence type="ECO:0000256" key="2">
    <source>
        <dbReference type="ARBA" id="ARBA00022597"/>
    </source>
</evidence>
<protein>
    <submittedName>
        <fullName evidence="8">PTS system, Lactose/Cellobiose specific IIA subunit</fullName>
    </submittedName>
</protein>
<accession>F1T5I7</accession>
<dbReference type="PANTHER" id="PTHR34382:SF7">
    <property type="entry name" value="PTS SYSTEM N,N'-DIACETYLCHITOBIOSE-SPECIFIC EIIA COMPONENT"/>
    <property type="match status" value="1"/>
</dbReference>
<feature type="active site" description="Tele-phosphohistidine intermediate" evidence="5">
    <location>
        <position position="80"/>
    </location>
</feature>
<dbReference type="Gene3D" id="1.20.58.80">
    <property type="entry name" value="Phosphotransferase system, lactose/cellobiose-type IIA subunit"/>
    <property type="match status" value="1"/>
</dbReference>
<keyword evidence="6" id="KW-0479">Metal-binding</keyword>